<sequence>MDVEIVLIHGLQITCKIVKMHLDGEYLFSSPLSYLVYGDVSMMAKIQTDIASHMSNNLQSFKCCTQQRSGVPYGTERQCLTDLSLPEYFIN</sequence>
<dbReference type="AlphaFoldDB" id="A0A4Y2X5L7"/>
<comment type="caution">
    <text evidence="1">The sequence shown here is derived from an EMBL/GenBank/DDBJ whole genome shotgun (WGS) entry which is preliminary data.</text>
</comment>
<keyword evidence="2" id="KW-1185">Reference proteome</keyword>
<dbReference type="EMBL" id="BGPR01071660">
    <property type="protein sequence ID" value="GBO44789.1"/>
    <property type="molecule type" value="Genomic_DNA"/>
</dbReference>
<proteinExistence type="predicted"/>
<evidence type="ECO:0000313" key="1">
    <source>
        <dbReference type="EMBL" id="GBO44789.1"/>
    </source>
</evidence>
<organism evidence="1 2">
    <name type="scientific">Araneus ventricosus</name>
    <name type="common">Orbweaver spider</name>
    <name type="synonym">Epeira ventricosa</name>
    <dbReference type="NCBI Taxonomy" id="182803"/>
    <lineage>
        <taxon>Eukaryota</taxon>
        <taxon>Metazoa</taxon>
        <taxon>Ecdysozoa</taxon>
        <taxon>Arthropoda</taxon>
        <taxon>Chelicerata</taxon>
        <taxon>Arachnida</taxon>
        <taxon>Araneae</taxon>
        <taxon>Araneomorphae</taxon>
        <taxon>Entelegynae</taxon>
        <taxon>Araneoidea</taxon>
        <taxon>Araneidae</taxon>
        <taxon>Araneus</taxon>
    </lineage>
</organism>
<gene>
    <name evidence="1" type="ORF">AVEN_44210_1</name>
</gene>
<dbReference type="Proteomes" id="UP000499080">
    <property type="component" value="Unassembled WGS sequence"/>
</dbReference>
<name>A0A4Y2X5L7_ARAVE</name>
<accession>A0A4Y2X5L7</accession>
<reference evidence="1 2" key="1">
    <citation type="journal article" date="2019" name="Sci. Rep.">
        <title>Orb-weaving spider Araneus ventricosus genome elucidates the spidroin gene catalogue.</title>
        <authorList>
            <person name="Kono N."/>
            <person name="Nakamura H."/>
            <person name="Ohtoshi R."/>
            <person name="Moran D.A.P."/>
            <person name="Shinohara A."/>
            <person name="Yoshida Y."/>
            <person name="Fujiwara M."/>
            <person name="Mori M."/>
            <person name="Tomita M."/>
            <person name="Arakawa K."/>
        </authorList>
    </citation>
    <scope>NUCLEOTIDE SEQUENCE [LARGE SCALE GENOMIC DNA]</scope>
</reference>
<protein>
    <submittedName>
        <fullName evidence="1">Uncharacterized protein</fullName>
    </submittedName>
</protein>
<evidence type="ECO:0000313" key="2">
    <source>
        <dbReference type="Proteomes" id="UP000499080"/>
    </source>
</evidence>